<keyword evidence="4" id="KW-1185">Reference proteome</keyword>
<feature type="domain" description="Adaptor protein ClpS core" evidence="2">
    <location>
        <begin position="100"/>
        <end position="167"/>
    </location>
</feature>
<comment type="caution">
    <text evidence="3">The sequence shown here is derived from an EMBL/GenBank/DDBJ whole genome shotgun (WGS) entry which is preliminary data.</text>
</comment>
<feature type="region of interest" description="Disordered" evidence="1">
    <location>
        <begin position="71"/>
        <end position="93"/>
    </location>
</feature>
<reference evidence="3" key="1">
    <citation type="journal article" date="2021" name="Sci. Rep.">
        <title>Diploid genomic architecture of Nitzschia inconspicua, an elite biomass production diatom.</title>
        <authorList>
            <person name="Oliver A."/>
            <person name="Podell S."/>
            <person name="Pinowska A."/>
            <person name="Traller J.C."/>
            <person name="Smith S.R."/>
            <person name="McClure R."/>
            <person name="Beliaev A."/>
            <person name="Bohutskyi P."/>
            <person name="Hill E.A."/>
            <person name="Rabines A."/>
            <person name="Zheng H."/>
            <person name="Allen L.Z."/>
            <person name="Kuo A."/>
            <person name="Grigoriev I.V."/>
            <person name="Allen A.E."/>
            <person name="Hazlebeck D."/>
            <person name="Allen E.E."/>
        </authorList>
    </citation>
    <scope>NUCLEOTIDE SEQUENCE</scope>
    <source>
        <strain evidence="3">Hildebrandi</strain>
    </source>
</reference>
<reference evidence="3" key="2">
    <citation type="submission" date="2021-04" db="EMBL/GenBank/DDBJ databases">
        <authorList>
            <person name="Podell S."/>
        </authorList>
    </citation>
    <scope>NUCLEOTIDE SEQUENCE</scope>
    <source>
        <strain evidence="3">Hildebrandi</strain>
    </source>
</reference>
<dbReference type="Proteomes" id="UP000693970">
    <property type="component" value="Unassembled WGS sequence"/>
</dbReference>
<dbReference type="OrthoDB" id="2308at2759"/>
<dbReference type="GO" id="GO:0006508">
    <property type="term" value="P:proteolysis"/>
    <property type="evidence" value="ECO:0007669"/>
    <property type="project" value="UniProtKB-KW"/>
</dbReference>
<dbReference type="AlphaFoldDB" id="A0A9K3PH46"/>
<feature type="compositionally biased region" description="Basic and acidic residues" evidence="1">
    <location>
        <begin position="71"/>
        <end position="80"/>
    </location>
</feature>
<dbReference type="GO" id="GO:0030163">
    <property type="term" value="P:protein catabolic process"/>
    <property type="evidence" value="ECO:0007669"/>
    <property type="project" value="InterPro"/>
</dbReference>
<proteinExistence type="predicted"/>
<keyword evidence="3" id="KW-0378">Hydrolase</keyword>
<dbReference type="InterPro" id="IPR003769">
    <property type="entry name" value="ClpS_core"/>
</dbReference>
<accession>A0A9K3PH46</accession>
<dbReference type="Pfam" id="PF02617">
    <property type="entry name" value="ClpS"/>
    <property type="match status" value="1"/>
</dbReference>
<dbReference type="GO" id="GO:0008233">
    <property type="term" value="F:peptidase activity"/>
    <property type="evidence" value="ECO:0007669"/>
    <property type="project" value="UniProtKB-KW"/>
</dbReference>
<evidence type="ECO:0000313" key="4">
    <source>
        <dbReference type="Proteomes" id="UP000693970"/>
    </source>
</evidence>
<name>A0A9K3PH46_9STRA</name>
<dbReference type="EMBL" id="JAGRRH010000021">
    <property type="protein sequence ID" value="KAG7347005.1"/>
    <property type="molecule type" value="Genomic_DNA"/>
</dbReference>
<keyword evidence="3" id="KW-0645">Protease</keyword>
<protein>
    <submittedName>
        <fullName evidence="3">ATP-dependent Clp protease adaptor protein ClpS</fullName>
    </submittedName>
</protein>
<sequence>MMMTLKQFTTAAAIFLYVAQLTTSFAPVAFYGVRSQQHIQKPVVLFAGERDSDSGGGAAIAKPAIKTAQKVETKQKEKVKQRQQAKTYDPISRRDEDFEEAPMFKLMLLGDDSYDPAHVVERMCAVVEDMDEDQAATVLRQANQSGKAMAGKYPLEIAELYKEQLIRSDPMIFSDLEEENK</sequence>
<evidence type="ECO:0000313" key="3">
    <source>
        <dbReference type="EMBL" id="KAG7347005.1"/>
    </source>
</evidence>
<evidence type="ECO:0000256" key="1">
    <source>
        <dbReference type="SAM" id="MobiDB-lite"/>
    </source>
</evidence>
<gene>
    <name evidence="3" type="ORF">IV203_006074</name>
</gene>
<organism evidence="3 4">
    <name type="scientific">Nitzschia inconspicua</name>
    <dbReference type="NCBI Taxonomy" id="303405"/>
    <lineage>
        <taxon>Eukaryota</taxon>
        <taxon>Sar</taxon>
        <taxon>Stramenopiles</taxon>
        <taxon>Ochrophyta</taxon>
        <taxon>Bacillariophyta</taxon>
        <taxon>Bacillariophyceae</taxon>
        <taxon>Bacillariophycidae</taxon>
        <taxon>Bacillariales</taxon>
        <taxon>Bacillariaceae</taxon>
        <taxon>Nitzschia</taxon>
    </lineage>
</organism>
<evidence type="ECO:0000259" key="2">
    <source>
        <dbReference type="Pfam" id="PF02617"/>
    </source>
</evidence>